<dbReference type="InParanoid" id="D6Z0R4"/>
<feature type="transmembrane region" description="Helical" evidence="1">
    <location>
        <begin position="333"/>
        <end position="351"/>
    </location>
</feature>
<feature type="transmembrane region" description="Helical" evidence="1">
    <location>
        <begin position="429"/>
        <end position="449"/>
    </location>
</feature>
<reference evidence="3" key="1">
    <citation type="submission" date="2010-02" db="EMBL/GenBank/DDBJ databases">
        <title>Complete sequence of Desulfurivibrio alkaliphilus AHT2.</title>
        <authorList>
            <consortium name="US DOE Joint Genome Institute"/>
            <person name="Pitluck S."/>
            <person name="Chertkov O."/>
            <person name="Detter J.C."/>
            <person name="Han C."/>
            <person name="Tapia R."/>
            <person name="Larimer F."/>
            <person name="Land M."/>
            <person name="Hauser L."/>
            <person name="Kyrpides N."/>
            <person name="Mikhailova N."/>
            <person name="Sorokin D.Y."/>
            <person name="Muyzer G."/>
            <person name="Woyke T."/>
        </authorList>
    </citation>
    <scope>NUCLEOTIDE SEQUENCE [LARGE SCALE GENOMIC DNA]</scope>
    <source>
        <strain evidence="3">DSM 19089 / UNIQEM U267 / AHT2</strain>
    </source>
</reference>
<dbReference type="OrthoDB" id="9759330at2"/>
<dbReference type="GO" id="GO:0005886">
    <property type="term" value="C:plasma membrane"/>
    <property type="evidence" value="ECO:0007669"/>
    <property type="project" value="TreeGrafter"/>
</dbReference>
<keyword evidence="1" id="KW-0812">Transmembrane</keyword>
<dbReference type="EMBL" id="CP001940">
    <property type="protein sequence ID" value="ADH85293.1"/>
    <property type="molecule type" value="Genomic_DNA"/>
</dbReference>
<evidence type="ECO:0000256" key="1">
    <source>
        <dbReference type="SAM" id="Phobius"/>
    </source>
</evidence>
<dbReference type="SUPFAM" id="SSF82866">
    <property type="entry name" value="Multidrug efflux transporter AcrB transmembrane domain"/>
    <property type="match status" value="2"/>
</dbReference>
<dbReference type="InterPro" id="IPR001036">
    <property type="entry name" value="Acrflvin-R"/>
</dbReference>
<protein>
    <submittedName>
        <fullName evidence="2">Acriflavin resistance protein</fullName>
    </submittedName>
</protein>
<feature type="transmembrane region" description="Helical" evidence="1">
    <location>
        <begin position="1001"/>
        <end position="1027"/>
    </location>
</feature>
<dbReference type="Gene3D" id="3.30.70.1440">
    <property type="entry name" value="Multidrug efflux transporter AcrB pore domain"/>
    <property type="match status" value="1"/>
</dbReference>
<name>D6Z0R4_DESAT</name>
<feature type="transmembrane region" description="Helical" evidence="1">
    <location>
        <begin position="976"/>
        <end position="995"/>
    </location>
</feature>
<dbReference type="GO" id="GO:0042910">
    <property type="term" value="F:xenobiotic transmembrane transporter activity"/>
    <property type="evidence" value="ECO:0007669"/>
    <property type="project" value="TreeGrafter"/>
</dbReference>
<dbReference type="PANTHER" id="PTHR32063">
    <property type="match status" value="1"/>
</dbReference>
<dbReference type="Proteomes" id="UP000001508">
    <property type="component" value="Chromosome"/>
</dbReference>
<dbReference type="Gene3D" id="3.30.70.1430">
    <property type="entry name" value="Multidrug efflux transporter AcrB pore domain"/>
    <property type="match status" value="2"/>
</dbReference>
<feature type="transmembrane region" description="Helical" evidence="1">
    <location>
        <begin position="384"/>
        <end position="408"/>
    </location>
</feature>
<dbReference type="PANTHER" id="PTHR32063:SF18">
    <property type="entry name" value="CATION EFFLUX SYSTEM PROTEIN"/>
    <property type="match status" value="1"/>
</dbReference>
<dbReference type="SUPFAM" id="SSF82693">
    <property type="entry name" value="Multidrug efflux transporter AcrB pore domain, PN1, PN2, PC1 and PC2 subdomains"/>
    <property type="match status" value="3"/>
</dbReference>
<dbReference type="Gene3D" id="3.30.70.1320">
    <property type="entry name" value="Multidrug efflux transporter AcrB pore domain like"/>
    <property type="match status" value="1"/>
</dbReference>
<dbReference type="AlphaFoldDB" id="D6Z0R4"/>
<dbReference type="Gene3D" id="3.30.2090.10">
    <property type="entry name" value="Multidrug efflux transporter AcrB TolC docking domain, DN and DC subdomains"/>
    <property type="match status" value="2"/>
</dbReference>
<keyword evidence="3" id="KW-1185">Reference proteome</keyword>
<dbReference type="Gene3D" id="1.20.1640.10">
    <property type="entry name" value="Multidrug efflux transporter AcrB transmembrane domain"/>
    <property type="match status" value="2"/>
</dbReference>
<proteinExistence type="predicted"/>
<dbReference type="InterPro" id="IPR027463">
    <property type="entry name" value="AcrB_DN_DC_subdom"/>
</dbReference>
<feature type="transmembrane region" description="Helical" evidence="1">
    <location>
        <begin position="519"/>
        <end position="538"/>
    </location>
</feature>
<dbReference type="HOGENOM" id="CLU_002755_1_2_7"/>
<dbReference type="KEGG" id="dak:DaAHT2_0587"/>
<accession>D6Z0R4</accession>
<evidence type="ECO:0000313" key="2">
    <source>
        <dbReference type="EMBL" id="ADH85293.1"/>
    </source>
</evidence>
<feature type="transmembrane region" description="Helical" evidence="1">
    <location>
        <begin position="461"/>
        <end position="488"/>
    </location>
</feature>
<feature type="transmembrane region" description="Helical" evidence="1">
    <location>
        <begin position="900"/>
        <end position="919"/>
    </location>
</feature>
<evidence type="ECO:0000313" key="3">
    <source>
        <dbReference type="Proteomes" id="UP000001508"/>
    </source>
</evidence>
<organism evidence="2 3">
    <name type="scientific">Desulfurivibrio alkaliphilus (strain DSM 19089 / UNIQEM U267 / AHT2)</name>
    <dbReference type="NCBI Taxonomy" id="589865"/>
    <lineage>
        <taxon>Bacteria</taxon>
        <taxon>Pseudomonadati</taxon>
        <taxon>Thermodesulfobacteriota</taxon>
        <taxon>Desulfobulbia</taxon>
        <taxon>Desulfobulbales</taxon>
        <taxon>Desulfobulbaceae</taxon>
        <taxon>Desulfurivibrio</taxon>
    </lineage>
</organism>
<dbReference type="STRING" id="589865.DaAHT2_0587"/>
<dbReference type="RefSeq" id="WP_013162824.1">
    <property type="nucleotide sequence ID" value="NC_014216.1"/>
</dbReference>
<keyword evidence="1" id="KW-1133">Transmembrane helix</keyword>
<feature type="transmembrane region" description="Helical" evidence="1">
    <location>
        <begin position="925"/>
        <end position="950"/>
    </location>
</feature>
<keyword evidence="1" id="KW-0472">Membrane</keyword>
<gene>
    <name evidence="2" type="ordered locus">DaAHT2_0587</name>
</gene>
<dbReference type="eggNOG" id="COG0841">
    <property type="taxonomic scope" value="Bacteria"/>
</dbReference>
<feature type="transmembrane region" description="Helical" evidence="1">
    <location>
        <begin position="358"/>
        <end position="378"/>
    </location>
</feature>
<dbReference type="PRINTS" id="PR00702">
    <property type="entry name" value="ACRIFLAVINRP"/>
</dbReference>
<dbReference type="SUPFAM" id="SSF82714">
    <property type="entry name" value="Multidrug efflux transporter AcrB TolC docking domain, DN and DC subdomains"/>
    <property type="match status" value="2"/>
</dbReference>
<sequence length="1030" mass="109951">MKPGVLDKLHSRPRITLAAVVLVALIGMLAGSQMPRQEDPTLRDYWGQILVEFPGADAETVERLVTDVYEQYLQEVEQVSRLYSTSRAELAVLNLELADGTRDIEQAWDDVRLALERAEPRLPSGVARPQLNRDLNEQDSVVLAVAGDNDLLVLRQAARQLQRRLLQLPEVGKVHLVGDPGEQITITWDEEAVRRLGLDGRQLAALLAARNRVQGGGDLAVADSRLMLRPLSEFQSVAEIKQTPLLLPSGGTLPLAELAEVRHGPARPAETLMRLDGRPVVGLGVVPVSGGNIMAFGEAVRELVAAGAPEFAPLEIREMAFQPDWVRLRLSQLATSLLLGIVIVATVLIIALGRRPGLVVAAVVPMVTLTALGIYALGGGVLHQISIAALVIALGMLVDNAIVVTENIQTRLDEGKPPALAMRSAVREVAAPLAAATGTTLAAFTPMLIAQGPTADFTRSIPLVIILTLGLSYLFAILVTPLLCYYFLRPRAVAGGAGRQWRRLADGLGRVAVSRPRPVLAGAALLILVMIVLTPWVARQFFPESDRNQFTVVIKLPEGSRLEATSAAAGRLERELLALPEVAAVATFVGRSAPPFYYNLPRIPRSPNLAQLAVTAAAPGSPDQLVAWTREWARQQLPGTEVVVRKLEQGPPVIAPIEIRLFGTAPVEVTRRLDTANGPGRPGAYGQPALAELENAALQVMAQLNQIPGVRDLRHELSTGAPTKVFAVDDAAAARHGLSREDVALSLYGLSRGIAAGQFRGGDEPVPILVRSPEGEDYPAADLENILLLTERSGRPVPVPLSLVATAELQWRPAAIERQDRRRVAKVLAQLADGTTYSQVLDELRPRLEKLTLPEGVYWELGGDLEGTGEANAAMAAAAPLGLLLLLAILLLQFNSFRKVGIVLVTVPLAAAGVVPGLLLGGQPFGFMSLLGTIALVGVVVNNAIVLLAVAEQRQAAGLPTAAALQVAVSRRARPILLTTATTIAGMLPLAFSPSSLWPPLAWALISGLAASTMLTLLVVPALYLLLCKR</sequence>
<dbReference type="Pfam" id="PF00873">
    <property type="entry name" value="ACR_tran"/>
    <property type="match status" value="1"/>
</dbReference>
<feature type="transmembrane region" description="Helical" evidence="1">
    <location>
        <begin position="873"/>
        <end position="893"/>
    </location>
</feature>